<protein>
    <submittedName>
        <fullName evidence="1">Uncharacterized protein</fullName>
    </submittedName>
</protein>
<name>A0A8S9IAH0_BRACR</name>
<reference evidence="1" key="1">
    <citation type="submission" date="2019-12" db="EMBL/GenBank/DDBJ databases">
        <title>Genome sequencing and annotation of Brassica cretica.</title>
        <authorList>
            <person name="Studholme D.J."/>
            <person name="Sarris P.F."/>
        </authorList>
    </citation>
    <scope>NUCLEOTIDE SEQUENCE</scope>
    <source>
        <strain evidence="1">PFS-001/15</strain>
        <tissue evidence="1">Leaf</tissue>
    </source>
</reference>
<proteinExistence type="predicted"/>
<comment type="caution">
    <text evidence="1">The sequence shown here is derived from an EMBL/GenBank/DDBJ whole genome shotgun (WGS) entry which is preliminary data.</text>
</comment>
<accession>A0A8S9IAH0</accession>
<evidence type="ECO:0000313" key="1">
    <source>
        <dbReference type="EMBL" id="KAF2566445.1"/>
    </source>
</evidence>
<gene>
    <name evidence="1" type="ORF">F2Q68_00026450</name>
</gene>
<dbReference type="EMBL" id="QGKW02001911">
    <property type="protein sequence ID" value="KAF2566445.1"/>
    <property type="molecule type" value="Genomic_DNA"/>
</dbReference>
<sequence length="103" mass="11216">MKTSHWRLYDENVGQMNVDGVLLVSGRFEGLLEFKCLKLQIRQVEVNENPPDPMVAGACLKLIEPDDGSLLNPMMGFGSGSSFLGLESPSKVGYSQKDGLGNL</sequence>
<organism evidence="1 2">
    <name type="scientific">Brassica cretica</name>
    <name type="common">Mustard</name>
    <dbReference type="NCBI Taxonomy" id="69181"/>
    <lineage>
        <taxon>Eukaryota</taxon>
        <taxon>Viridiplantae</taxon>
        <taxon>Streptophyta</taxon>
        <taxon>Embryophyta</taxon>
        <taxon>Tracheophyta</taxon>
        <taxon>Spermatophyta</taxon>
        <taxon>Magnoliopsida</taxon>
        <taxon>eudicotyledons</taxon>
        <taxon>Gunneridae</taxon>
        <taxon>Pentapetalae</taxon>
        <taxon>rosids</taxon>
        <taxon>malvids</taxon>
        <taxon>Brassicales</taxon>
        <taxon>Brassicaceae</taxon>
        <taxon>Brassiceae</taxon>
        <taxon>Brassica</taxon>
    </lineage>
</organism>
<evidence type="ECO:0000313" key="2">
    <source>
        <dbReference type="Proteomes" id="UP000712281"/>
    </source>
</evidence>
<dbReference type="AlphaFoldDB" id="A0A8S9IAH0"/>
<dbReference type="Proteomes" id="UP000712281">
    <property type="component" value="Unassembled WGS sequence"/>
</dbReference>